<keyword evidence="2" id="KW-0408">Iron</keyword>
<accession>A0A7G9WAZ7</accession>
<feature type="domain" description="4Fe-4S ferredoxin-type" evidence="4">
    <location>
        <begin position="218"/>
        <end position="247"/>
    </location>
</feature>
<proteinExistence type="predicted"/>
<keyword evidence="1" id="KW-0479">Metal-binding</keyword>
<dbReference type="Gene3D" id="3.40.50.360">
    <property type="match status" value="1"/>
</dbReference>
<evidence type="ECO:0000256" key="3">
    <source>
        <dbReference type="ARBA" id="ARBA00023014"/>
    </source>
</evidence>
<dbReference type="Gene3D" id="3.30.70.20">
    <property type="match status" value="1"/>
</dbReference>
<evidence type="ECO:0000256" key="1">
    <source>
        <dbReference type="ARBA" id="ARBA00022723"/>
    </source>
</evidence>
<dbReference type="AlphaFoldDB" id="A0A7G9WAZ7"/>
<evidence type="ECO:0000256" key="2">
    <source>
        <dbReference type="ARBA" id="ARBA00023004"/>
    </source>
</evidence>
<dbReference type="GO" id="GO:0046872">
    <property type="term" value="F:metal ion binding"/>
    <property type="evidence" value="ECO:0007669"/>
    <property type="project" value="UniProtKB-KW"/>
</dbReference>
<evidence type="ECO:0000259" key="4">
    <source>
        <dbReference type="PROSITE" id="PS51379"/>
    </source>
</evidence>
<dbReference type="PROSITE" id="PS51379">
    <property type="entry name" value="4FE4S_FER_2"/>
    <property type="match status" value="1"/>
</dbReference>
<dbReference type="KEGG" id="acae:HYG86_14325"/>
<dbReference type="PROSITE" id="PS00198">
    <property type="entry name" value="4FE4S_FER_1"/>
    <property type="match status" value="1"/>
</dbReference>
<keyword evidence="3" id="KW-0411">Iron-sulfur</keyword>
<dbReference type="EMBL" id="CP058559">
    <property type="protein sequence ID" value="QNO15859.1"/>
    <property type="molecule type" value="Genomic_DNA"/>
</dbReference>
<dbReference type="RefSeq" id="WP_213166263.1">
    <property type="nucleotide sequence ID" value="NZ_CP058559.1"/>
</dbReference>
<dbReference type="InterPro" id="IPR029039">
    <property type="entry name" value="Flavoprotein-like_sf"/>
</dbReference>
<name>A0A7G9WAZ7_ALKCA</name>
<dbReference type="NCBIfam" id="NF038196">
    <property type="entry name" value="ferrodoxin_EFR1"/>
    <property type="match status" value="1"/>
</dbReference>
<dbReference type="InterPro" id="IPR017896">
    <property type="entry name" value="4Fe4S_Fe-S-bd"/>
</dbReference>
<protein>
    <submittedName>
        <fullName evidence="5">4Fe-4S ferredoxin</fullName>
    </submittedName>
</protein>
<dbReference type="SUPFAM" id="SSF54862">
    <property type="entry name" value="4Fe-4S ferredoxins"/>
    <property type="match status" value="1"/>
</dbReference>
<gene>
    <name evidence="5" type="ORF">HYG86_14325</name>
</gene>
<dbReference type="GO" id="GO:0051536">
    <property type="term" value="F:iron-sulfur cluster binding"/>
    <property type="evidence" value="ECO:0007669"/>
    <property type="project" value="UniProtKB-KW"/>
</dbReference>
<dbReference type="Proteomes" id="UP000516160">
    <property type="component" value="Chromosome"/>
</dbReference>
<keyword evidence="6" id="KW-1185">Reference proteome</keyword>
<reference evidence="5 6" key="1">
    <citation type="submission" date="2020-07" db="EMBL/GenBank/DDBJ databases">
        <title>Alkalicella. sp. LB2 genome.</title>
        <authorList>
            <person name="Postec A."/>
            <person name="Quemeneur M."/>
        </authorList>
    </citation>
    <scope>NUCLEOTIDE SEQUENCE [LARGE SCALE GENOMIC DNA]</scope>
    <source>
        <strain evidence="5 6">LB2</strain>
    </source>
</reference>
<dbReference type="InterPro" id="IPR017900">
    <property type="entry name" value="4Fe4S_Fe_S_CS"/>
</dbReference>
<sequence length="272" mass="31720">MVESDKILILYHSGAGSTKVIAEIYHKMLDLYSIDMSSIDLGYDYELLNNYEFFILAFPTYHCAPSTSMMEFIERMPPHQKPKKAFVFTTCGLYSGNALREFTKKCLTKNIHVYDYSVYKGPATDGVLLFPPFSFMYDYEENIAKKIKSDIKKIEHIFNGSTNEVKIPSFKLYTILNFPNKILGKTYKHKLKLLKDRCIGCNKCINDCIRKCWNSIGEYPQYDRTRCEFCFKCVHHCPSEAIILSEKTRTKTKFNERFYNKLKEEIMQDAGS</sequence>
<organism evidence="5 6">
    <name type="scientific">Alkalicella caledoniensis</name>
    <dbReference type="NCBI Taxonomy" id="2731377"/>
    <lineage>
        <taxon>Bacteria</taxon>
        <taxon>Bacillati</taxon>
        <taxon>Bacillota</taxon>
        <taxon>Clostridia</taxon>
        <taxon>Eubacteriales</taxon>
        <taxon>Proteinivoracaceae</taxon>
        <taxon>Alkalicella</taxon>
    </lineage>
</organism>
<evidence type="ECO:0000313" key="6">
    <source>
        <dbReference type="Proteomes" id="UP000516160"/>
    </source>
</evidence>
<dbReference type="SUPFAM" id="SSF52218">
    <property type="entry name" value="Flavoproteins"/>
    <property type="match status" value="1"/>
</dbReference>
<dbReference type="InterPro" id="IPR047964">
    <property type="entry name" value="EFR1-like"/>
</dbReference>
<evidence type="ECO:0000313" key="5">
    <source>
        <dbReference type="EMBL" id="QNO15859.1"/>
    </source>
</evidence>